<gene>
    <name evidence="1" type="ORF">ACFPPC_10460</name>
</gene>
<reference evidence="2" key="1">
    <citation type="journal article" date="2019" name="Int. J. Syst. Evol. Microbiol.">
        <title>The Global Catalogue of Microorganisms (GCM) 10K type strain sequencing project: providing services to taxonomists for standard genome sequencing and annotation.</title>
        <authorList>
            <consortium name="The Broad Institute Genomics Platform"/>
            <consortium name="The Broad Institute Genome Sequencing Center for Infectious Disease"/>
            <person name="Wu L."/>
            <person name="Ma J."/>
        </authorList>
    </citation>
    <scope>NUCLEOTIDE SEQUENCE [LARGE SCALE GENOMIC DNA]</scope>
    <source>
        <strain evidence="2">CGMCC 1.16326</strain>
    </source>
</reference>
<evidence type="ECO:0000313" key="1">
    <source>
        <dbReference type="EMBL" id="MFC5393054.1"/>
    </source>
</evidence>
<keyword evidence="2" id="KW-1185">Reference proteome</keyword>
<comment type="caution">
    <text evidence="1">The sequence shown here is derived from an EMBL/GenBank/DDBJ whole genome shotgun (WGS) entry which is preliminary data.</text>
</comment>
<evidence type="ECO:0008006" key="3">
    <source>
        <dbReference type="Google" id="ProtNLM"/>
    </source>
</evidence>
<sequence length="190" mass="20876">MAGNATHQAAVLGAIGRGLLTLDQLDDHLPMTRRSAVEAVRKLIGRGLIERQERGRYTLAAAGCATLEAGTPLSSGQRGPRARPIVRPSTLRQRCWNAMRIRKRFTVADIAMLAADGNANPEISAQQYLRGLARSGYVIQLPTRRPGNALTSNGWIVWQLERDSGDTAPIVRRSCRDVYDPNTGEAHPWR</sequence>
<dbReference type="Proteomes" id="UP001596104">
    <property type="component" value="Unassembled WGS sequence"/>
</dbReference>
<dbReference type="SUPFAM" id="SSF46785">
    <property type="entry name" value="Winged helix' DNA-binding domain"/>
    <property type="match status" value="1"/>
</dbReference>
<protein>
    <recommendedName>
        <fullName evidence="3">IclR-like helix-turn-helix domain-containing protein</fullName>
    </recommendedName>
</protein>
<proteinExistence type="predicted"/>
<dbReference type="EMBL" id="JBHSLV010000019">
    <property type="protein sequence ID" value="MFC5393054.1"/>
    <property type="molecule type" value="Genomic_DNA"/>
</dbReference>
<dbReference type="InterPro" id="IPR036390">
    <property type="entry name" value="WH_DNA-bd_sf"/>
</dbReference>
<organism evidence="1 2">
    <name type="scientific">Bosea vestrisii</name>
    <dbReference type="NCBI Taxonomy" id="151416"/>
    <lineage>
        <taxon>Bacteria</taxon>
        <taxon>Pseudomonadati</taxon>
        <taxon>Pseudomonadota</taxon>
        <taxon>Alphaproteobacteria</taxon>
        <taxon>Hyphomicrobiales</taxon>
        <taxon>Boseaceae</taxon>
        <taxon>Bosea</taxon>
    </lineage>
</organism>
<dbReference type="RefSeq" id="WP_377007969.1">
    <property type="nucleotide sequence ID" value="NZ_JBHSLV010000019.1"/>
</dbReference>
<evidence type="ECO:0000313" key="2">
    <source>
        <dbReference type="Proteomes" id="UP001596104"/>
    </source>
</evidence>
<name>A0ABW0HAT0_9HYPH</name>
<accession>A0ABW0HAT0</accession>